<dbReference type="OrthoDB" id="6746664at2759"/>
<feature type="chain" id="PRO_5027611250" evidence="2">
    <location>
        <begin position="24"/>
        <end position="194"/>
    </location>
</feature>
<dbReference type="Pfam" id="PF00059">
    <property type="entry name" value="Lectin_C"/>
    <property type="match status" value="1"/>
</dbReference>
<evidence type="ECO:0000313" key="4">
    <source>
        <dbReference type="EnsemblMetazoa" id="XP_028141854.1"/>
    </source>
</evidence>
<evidence type="ECO:0000256" key="2">
    <source>
        <dbReference type="SAM" id="SignalP"/>
    </source>
</evidence>
<sequence>MALFNSVILLSVLTLIGSTLVTSCKDYPTLPPIRPVPCRVDKWEDVFRDRQSPVIPLKHWGNKSYWIGTTFQATWFEAIDFCHQMHMQLLTINSAEENEVIYGYIKQANKGFEYWTAGTRLVDDIKYVWFPYGDLVRYTNWSKGQPDFLTGEQCLQLWKADEQLQWNDRPCDVRFYFICERYDCQNTGRGPPRL</sequence>
<name>A0A6P7FZ55_DIAVI</name>
<dbReference type="SMART" id="SM00034">
    <property type="entry name" value="CLECT"/>
    <property type="match status" value="1"/>
</dbReference>
<dbReference type="InterPro" id="IPR001304">
    <property type="entry name" value="C-type_lectin-like"/>
</dbReference>
<dbReference type="PROSITE" id="PS00615">
    <property type="entry name" value="C_TYPE_LECTIN_1"/>
    <property type="match status" value="1"/>
</dbReference>
<organism evidence="6">
    <name type="scientific">Diabrotica virgifera virgifera</name>
    <name type="common">western corn rootworm</name>
    <dbReference type="NCBI Taxonomy" id="50390"/>
    <lineage>
        <taxon>Eukaryota</taxon>
        <taxon>Metazoa</taxon>
        <taxon>Ecdysozoa</taxon>
        <taxon>Arthropoda</taxon>
        <taxon>Hexapoda</taxon>
        <taxon>Insecta</taxon>
        <taxon>Pterygota</taxon>
        <taxon>Neoptera</taxon>
        <taxon>Endopterygota</taxon>
        <taxon>Coleoptera</taxon>
        <taxon>Polyphaga</taxon>
        <taxon>Cucujiformia</taxon>
        <taxon>Chrysomeloidea</taxon>
        <taxon>Chrysomelidae</taxon>
        <taxon>Galerucinae</taxon>
        <taxon>Diabroticina</taxon>
        <taxon>Diabroticites</taxon>
        <taxon>Diabrotica</taxon>
    </lineage>
</organism>
<dbReference type="SUPFAM" id="SSF56436">
    <property type="entry name" value="C-type lectin-like"/>
    <property type="match status" value="1"/>
</dbReference>
<dbReference type="RefSeq" id="XP_028141854.1">
    <property type="nucleotide sequence ID" value="XM_028286053.1"/>
</dbReference>
<dbReference type="AlphaFoldDB" id="A0A6P7FZ55"/>
<keyword evidence="2" id="KW-0732">Signal</keyword>
<dbReference type="EnsemblMetazoa" id="XM_028286053.2">
    <property type="protein sequence ID" value="XP_028141854.1"/>
    <property type="gene ID" value="LOC114335759"/>
</dbReference>
<dbReference type="KEGG" id="dvv:114335759"/>
<keyword evidence="5" id="KW-1185">Reference proteome</keyword>
<dbReference type="GeneID" id="114335759"/>
<dbReference type="Proteomes" id="UP001652700">
    <property type="component" value="Unplaced"/>
</dbReference>
<dbReference type="PANTHER" id="PTHR22803">
    <property type="entry name" value="MANNOSE, PHOSPHOLIPASE, LECTIN RECEPTOR RELATED"/>
    <property type="match status" value="1"/>
</dbReference>
<evidence type="ECO:0000259" key="3">
    <source>
        <dbReference type="PROSITE" id="PS50041"/>
    </source>
</evidence>
<gene>
    <name evidence="6" type="primary">LOC114335759</name>
</gene>
<keyword evidence="1" id="KW-1015">Disulfide bond</keyword>
<dbReference type="InterPro" id="IPR016186">
    <property type="entry name" value="C-type_lectin-like/link_sf"/>
</dbReference>
<dbReference type="CDD" id="cd00037">
    <property type="entry name" value="CLECT"/>
    <property type="match status" value="1"/>
</dbReference>
<protein>
    <submittedName>
        <fullName evidence="6">Perlucin-like</fullName>
    </submittedName>
</protein>
<dbReference type="PROSITE" id="PS50041">
    <property type="entry name" value="C_TYPE_LECTIN_2"/>
    <property type="match status" value="1"/>
</dbReference>
<reference evidence="6" key="1">
    <citation type="submission" date="2025-04" db="UniProtKB">
        <authorList>
            <consortium name="RefSeq"/>
        </authorList>
    </citation>
    <scope>IDENTIFICATION</scope>
    <source>
        <tissue evidence="6">Whole insect</tissue>
    </source>
</reference>
<accession>A0A6P7FZ55</accession>
<feature type="signal peptide" evidence="2">
    <location>
        <begin position="1"/>
        <end position="23"/>
    </location>
</feature>
<proteinExistence type="predicted"/>
<dbReference type="InParanoid" id="A0A6P7FZ55"/>
<feature type="domain" description="C-type lectin" evidence="3">
    <location>
        <begin position="60"/>
        <end position="180"/>
    </location>
</feature>
<dbReference type="Gene3D" id="3.10.100.10">
    <property type="entry name" value="Mannose-Binding Protein A, subunit A"/>
    <property type="match status" value="1"/>
</dbReference>
<dbReference type="InterPro" id="IPR018378">
    <property type="entry name" value="C-type_lectin_CS"/>
</dbReference>
<dbReference type="InterPro" id="IPR050111">
    <property type="entry name" value="C-type_lectin/snaclec_domain"/>
</dbReference>
<reference evidence="4" key="2">
    <citation type="submission" date="2025-05" db="UniProtKB">
        <authorList>
            <consortium name="EnsemblMetazoa"/>
        </authorList>
    </citation>
    <scope>IDENTIFICATION</scope>
</reference>
<dbReference type="InterPro" id="IPR016187">
    <property type="entry name" value="CTDL_fold"/>
</dbReference>
<evidence type="ECO:0000313" key="5">
    <source>
        <dbReference type="Proteomes" id="UP001652700"/>
    </source>
</evidence>
<evidence type="ECO:0000313" key="6">
    <source>
        <dbReference type="RefSeq" id="XP_028141854.1"/>
    </source>
</evidence>
<evidence type="ECO:0000256" key="1">
    <source>
        <dbReference type="ARBA" id="ARBA00023157"/>
    </source>
</evidence>